<dbReference type="Proteomes" id="UP000275267">
    <property type="component" value="Unassembled WGS sequence"/>
</dbReference>
<evidence type="ECO:0000256" key="1">
    <source>
        <dbReference type="SAM" id="Phobius"/>
    </source>
</evidence>
<reference evidence="3" key="1">
    <citation type="journal article" date="2019" name="Nat. Commun.">
        <title>The genome of broomcorn millet.</title>
        <authorList>
            <person name="Zou C."/>
            <person name="Miki D."/>
            <person name="Li D."/>
            <person name="Tang Q."/>
            <person name="Xiao L."/>
            <person name="Rajput S."/>
            <person name="Deng P."/>
            <person name="Jia W."/>
            <person name="Huang R."/>
            <person name="Zhang M."/>
            <person name="Sun Y."/>
            <person name="Hu J."/>
            <person name="Fu X."/>
            <person name="Schnable P.S."/>
            <person name="Li F."/>
            <person name="Zhang H."/>
            <person name="Feng B."/>
            <person name="Zhu X."/>
            <person name="Liu R."/>
            <person name="Schnable J.C."/>
            <person name="Zhu J.-K."/>
            <person name="Zhang H."/>
        </authorList>
    </citation>
    <scope>NUCLEOTIDE SEQUENCE [LARGE SCALE GENOMIC DNA]</scope>
</reference>
<dbReference type="AlphaFoldDB" id="A0A3L6SRM9"/>
<keyword evidence="1" id="KW-0812">Transmembrane</keyword>
<name>A0A3L6SRM9_PANMI</name>
<gene>
    <name evidence="2" type="ORF">C2845_PM07G33780</name>
</gene>
<protein>
    <submittedName>
        <fullName evidence="2">High-affinity nitrate transporter-activating protein 2.1-like</fullName>
    </submittedName>
</protein>
<sequence>MGVAGRVRGRGRGRPAALTESVQIVAYGQRLAPPPSLTSSASQASIKVTDGVFSAFSVAALAFFFVVENRKKNK</sequence>
<keyword evidence="3" id="KW-1185">Reference proteome</keyword>
<feature type="transmembrane region" description="Helical" evidence="1">
    <location>
        <begin position="44"/>
        <end position="67"/>
    </location>
</feature>
<keyword evidence="1" id="KW-1133">Transmembrane helix</keyword>
<proteinExistence type="predicted"/>
<evidence type="ECO:0000313" key="2">
    <source>
        <dbReference type="EMBL" id="RLN24730.1"/>
    </source>
</evidence>
<accession>A0A3L6SRM9</accession>
<dbReference type="EMBL" id="PQIB02000004">
    <property type="protein sequence ID" value="RLN24730.1"/>
    <property type="molecule type" value="Genomic_DNA"/>
</dbReference>
<keyword evidence="1" id="KW-0472">Membrane</keyword>
<comment type="caution">
    <text evidence="2">The sequence shown here is derived from an EMBL/GenBank/DDBJ whole genome shotgun (WGS) entry which is preliminary data.</text>
</comment>
<organism evidence="2 3">
    <name type="scientific">Panicum miliaceum</name>
    <name type="common">Proso millet</name>
    <name type="synonym">Broomcorn millet</name>
    <dbReference type="NCBI Taxonomy" id="4540"/>
    <lineage>
        <taxon>Eukaryota</taxon>
        <taxon>Viridiplantae</taxon>
        <taxon>Streptophyta</taxon>
        <taxon>Embryophyta</taxon>
        <taxon>Tracheophyta</taxon>
        <taxon>Spermatophyta</taxon>
        <taxon>Magnoliopsida</taxon>
        <taxon>Liliopsida</taxon>
        <taxon>Poales</taxon>
        <taxon>Poaceae</taxon>
        <taxon>PACMAD clade</taxon>
        <taxon>Panicoideae</taxon>
        <taxon>Panicodae</taxon>
        <taxon>Paniceae</taxon>
        <taxon>Panicinae</taxon>
        <taxon>Panicum</taxon>
        <taxon>Panicum sect. Panicum</taxon>
    </lineage>
</organism>
<evidence type="ECO:0000313" key="3">
    <source>
        <dbReference type="Proteomes" id="UP000275267"/>
    </source>
</evidence>